<feature type="transmembrane region" description="Helical" evidence="5">
    <location>
        <begin position="65"/>
        <end position="85"/>
    </location>
</feature>
<dbReference type="SUPFAM" id="SSF81340">
    <property type="entry name" value="Clc chloride channel"/>
    <property type="match status" value="1"/>
</dbReference>
<dbReference type="PANTHER" id="PTHR43427">
    <property type="entry name" value="CHLORIDE CHANNEL PROTEIN CLC-E"/>
    <property type="match status" value="1"/>
</dbReference>
<dbReference type="Gene3D" id="1.10.3080.10">
    <property type="entry name" value="Clc chloride channel"/>
    <property type="match status" value="1"/>
</dbReference>
<dbReference type="Proteomes" id="UP000217676">
    <property type="component" value="Chromosome"/>
</dbReference>
<organism evidence="6 7">
    <name type="scientific">Streptomyces laurentii</name>
    <dbReference type="NCBI Taxonomy" id="39478"/>
    <lineage>
        <taxon>Bacteria</taxon>
        <taxon>Bacillati</taxon>
        <taxon>Actinomycetota</taxon>
        <taxon>Actinomycetes</taxon>
        <taxon>Kitasatosporales</taxon>
        <taxon>Streptomycetaceae</taxon>
        <taxon>Streptomyces</taxon>
    </lineage>
</organism>
<feature type="transmembrane region" description="Helical" evidence="5">
    <location>
        <begin position="23"/>
        <end position="44"/>
    </location>
</feature>
<keyword evidence="3 5" id="KW-1133">Transmembrane helix</keyword>
<evidence type="ECO:0000313" key="6">
    <source>
        <dbReference type="EMBL" id="BAU84249.1"/>
    </source>
</evidence>
<dbReference type="RefSeq" id="WP_359879147.1">
    <property type="nucleotide sequence ID" value="NZ_JBEYHT010000033.1"/>
</dbReference>
<dbReference type="Pfam" id="PF00654">
    <property type="entry name" value="Voltage_CLC"/>
    <property type="match status" value="1"/>
</dbReference>
<evidence type="ECO:0000313" key="7">
    <source>
        <dbReference type="Proteomes" id="UP000217676"/>
    </source>
</evidence>
<feature type="transmembrane region" description="Helical" evidence="5">
    <location>
        <begin position="395"/>
        <end position="420"/>
    </location>
</feature>
<feature type="transmembrane region" description="Helical" evidence="5">
    <location>
        <begin position="324"/>
        <end position="342"/>
    </location>
</feature>
<evidence type="ECO:0000256" key="3">
    <source>
        <dbReference type="ARBA" id="ARBA00022989"/>
    </source>
</evidence>
<dbReference type="KEGG" id="slau:SLA_3338"/>
<dbReference type="GO" id="GO:0005886">
    <property type="term" value="C:plasma membrane"/>
    <property type="evidence" value="ECO:0007669"/>
    <property type="project" value="TreeGrafter"/>
</dbReference>
<accession>A0A160NZ58</accession>
<keyword evidence="7" id="KW-1185">Reference proteome</keyword>
<dbReference type="CDD" id="cd00400">
    <property type="entry name" value="Voltage_gated_ClC"/>
    <property type="match status" value="1"/>
</dbReference>
<evidence type="ECO:0000256" key="4">
    <source>
        <dbReference type="ARBA" id="ARBA00023136"/>
    </source>
</evidence>
<feature type="transmembrane region" description="Helical" evidence="5">
    <location>
        <begin position="105"/>
        <end position="125"/>
    </location>
</feature>
<comment type="subcellular location">
    <subcellularLocation>
        <location evidence="1">Membrane</location>
        <topology evidence="1">Multi-pass membrane protein</topology>
    </subcellularLocation>
</comment>
<gene>
    <name evidence="6" type="ORF">SLA_3338</name>
</gene>
<reference evidence="6 7" key="1">
    <citation type="journal article" date="2016" name="Genome Announc.">
        <title>Complete Genome Sequence of Thiostrepton-Producing Streptomyces laurentii ATCC 31255.</title>
        <authorList>
            <person name="Doi K."/>
            <person name="Fujino Y."/>
            <person name="Nagayoshi Y."/>
            <person name="Ohshima T."/>
            <person name="Ogata S."/>
        </authorList>
    </citation>
    <scope>NUCLEOTIDE SEQUENCE [LARGE SCALE GENOMIC DNA]</scope>
    <source>
        <strain evidence="6 7">ATCC 31255</strain>
    </source>
</reference>
<dbReference type="AlphaFoldDB" id="A0A160NZ58"/>
<dbReference type="InterPro" id="IPR014743">
    <property type="entry name" value="Cl-channel_core"/>
</dbReference>
<name>A0A160NZ58_STRLU</name>
<proteinExistence type="predicted"/>
<dbReference type="GO" id="GO:0015108">
    <property type="term" value="F:chloride transmembrane transporter activity"/>
    <property type="evidence" value="ECO:0007669"/>
    <property type="project" value="InterPro"/>
</dbReference>
<protein>
    <submittedName>
        <fullName evidence="6">Chloride channel protein</fullName>
    </submittedName>
</protein>
<feature type="transmembrane region" description="Helical" evidence="5">
    <location>
        <begin position="349"/>
        <end position="367"/>
    </location>
</feature>
<evidence type="ECO:0000256" key="5">
    <source>
        <dbReference type="SAM" id="Phobius"/>
    </source>
</evidence>
<feature type="transmembrane region" description="Helical" evidence="5">
    <location>
        <begin position="282"/>
        <end position="304"/>
    </location>
</feature>
<keyword evidence="4 5" id="KW-0472">Membrane</keyword>
<feature type="transmembrane region" description="Helical" evidence="5">
    <location>
        <begin position="246"/>
        <end position="270"/>
    </location>
</feature>
<keyword evidence="2 5" id="KW-0812">Transmembrane</keyword>
<dbReference type="PANTHER" id="PTHR43427:SF9">
    <property type="entry name" value="ION-TRANSPORT PROTEIN YFEO-RELATED"/>
    <property type="match status" value="1"/>
</dbReference>
<dbReference type="InterPro" id="IPR050368">
    <property type="entry name" value="ClC-type_chloride_channel"/>
</dbReference>
<evidence type="ECO:0000256" key="1">
    <source>
        <dbReference type="ARBA" id="ARBA00004141"/>
    </source>
</evidence>
<dbReference type="NCBIfam" id="NF002971">
    <property type="entry name" value="PRK03655.1"/>
    <property type="match status" value="1"/>
</dbReference>
<feature type="transmembrane region" description="Helical" evidence="5">
    <location>
        <begin position="161"/>
        <end position="184"/>
    </location>
</feature>
<dbReference type="PRINTS" id="PR00762">
    <property type="entry name" value="CLCHANNEL"/>
</dbReference>
<dbReference type="InterPro" id="IPR001807">
    <property type="entry name" value="ClC"/>
</dbReference>
<dbReference type="EMBL" id="AP017424">
    <property type="protein sequence ID" value="BAU84249.1"/>
    <property type="molecule type" value="Genomic_DNA"/>
</dbReference>
<sequence>MAVEAPAPTPVPGTPLKTLLPQILPALVVGVGSGLLFLGISGLAEQLQHVLWSTVPDALGIGRYSALWMITMLTATGIAVGLVVWKVYGHAGPDPATSGLGGPPLAAGVVPGLLLASTLSLAGGVSLGPENPTIAAAIALAYWLGRMVTRPGRPAPPGEAWVALATAGTFGALFGTPVAAALVLSEALAVKPPAPGHHPAAGGSLWDRLFAPLVAAGAGSLTTQLVSHPSFDMGLPPLDSPGFGDLLTALVVAPLAALFGLLACYVFPALHRAFGRLRHPMLMLPLGGLVLGLLGVLGGHLTLFKGLAETRELVASADSYGAGELLRLSVVKAVALLVAAASGFRGGRVFPVVFVGAAFGLLAPALVPGVHPAVAVSSAVLGVVLATTRQGWVSLFVAAAVAASPAILALLCLASLPAWLVVTGRPLLELDEDGHALH</sequence>
<evidence type="ECO:0000256" key="2">
    <source>
        <dbReference type="ARBA" id="ARBA00022692"/>
    </source>
</evidence>